<evidence type="ECO:0000259" key="1">
    <source>
        <dbReference type="PROSITE" id="PS50994"/>
    </source>
</evidence>
<keyword evidence="3" id="KW-1185">Reference proteome</keyword>
<sequence>MPKVLDQLMTDLPSARVNPAPPFMSVGGGLLRSIPSQLPPSSIVEAVHLELAMDLTTQAFLAALKRFAARRGKPHLIMCDNATTFVGAKRELTELHRLFHDQKFQEKFIKDTSFDGIEFRFIPPCTPNFGGLWEVHVKSSKGHFKKAVGTKVLKVYERLTALAQIEAVLNSRPLTPISSDPSDFEALTPGRFLVQ</sequence>
<reference evidence="3" key="1">
    <citation type="journal article" date="2015" name="Proc. Natl. Acad. Sci. U.S.A.">
        <title>Genome sequence of the Asian Tiger mosquito, Aedes albopictus, reveals insights into its biology, genetics, and evolution.</title>
        <authorList>
            <person name="Chen X.G."/>
            <person name="Jiang X."/>
            <person name="Gu J."/>
            <person name="Xu M."/>
            <person name="Wu Y."/>
            <person name="Deng Y."/>
            <person name="Zhang C."/>
            <person name="Bonizzoni M."/>
            <person name="Dermauw W."/>
            <person name="Vontas J."/>
            <person name="Armbruster P."/>
            <person name="Huang X."/>
            <person name="Yang Y."/>
            <person name="Zhang H."/>
            <person name="He W."/>
            <person name="Peng H."/>
            <person name="Liu Y."/>
            <person name="Wu K."/>
            <person name="Chen J."/>
            <person name="Lirakis M."/>
            <person name="Topalis P."/>
            <person name="Van Leeuwen T."/>
            <person name="Hall A.B."/>
            <person name="Jiang X."/>
            <person name="Thorpe C."/>
            <person name="Mueller R.L."/>
            <person name="Sun C."/>
            <person name="Waterhouse R.M."/>
            <person name="Yan G."/>
            <person name="Tu Z.J."/>
            <person name="Fang X."/>
            <person name="James A.A."/>
        </authorList>
    </citation>
    <scope>NUCLEOTIDE SEQUENCE [LARGE SCALE GENOMIC DNA]</scope>
    <source>
        <strain evidence="3">Foshan</strain>
    </source>
</reference>
<dbReference type="SUPFAM" id="SSF53098">
    <property type="entry name" value="Ribonuclease H-like"/>
    <property type="match status" value="1"/>
</dbReference>
<dbReference type="RefSeq" id="XP_062715732.1">
    <property type="nucleotide sequence ID" value="XM_062859748.1"/>
</dbReference>
<dbReference type="Gene3D" id="3.30.420.10">
    <property type="entry name" value="Ribonuclease H-like superfamily/Ribonuclease H"/>
    <property type="match status" value="1"/>
</dbReference>
<name>A0ABM1XSH3_AEDAL</name>
<protein>
    <recommendedName>
        <fullName evidence="1">Integrase catalytic domain-containing protein</fullName>
    </recommendedName>
</protein>
<proteinExistence type="predicted"/>
<evidence type="ECO:0000313" key="3">
    <source>
        <dbReference type="Proteomes" id="UP000069940"/>
    </source>
</evidence>
<organism evidence="2 3">
    <name type="scientific">Aedes albopictus</name>
    <name type="common">Asian tiger mosquito</name>
    <name type="synonym">Stegomyia albopicta</name>
    <dbReference type="NCBI Taxonomy" id="7160"/>
    <lineage>
        <taxon>Eukaryota</taxon>
        <taxon>Metazoa</taxon>
        <taxon>Ecdysozoa</taxon>
        <taxon>Arthropoda</taxon>
        <taxon>Hexapoda</taxon>
        <taxon>Insecta</taxon>
        <taxon>Pterygota</taxon>
        <taxon>Neoptera</taxon>
        <taxon>Endopterygota</taxon>
        <taxon>Diptera</taxon>
        <taxon>Nematocera</taxon>
        <taxon>Culicoidea</taxon>
        <taxon>Culicidae</taxon>
        <taxon>Culicinae</taxon>
        <taxon>Aedini</taxon>
        <taxon>Aedes</taxon>
        <taxon>Stegomyia</taxon>
    </lineage>
</organism>
<evidence type="ECO:0000313" key="2">
    <source>
        <dbReference type="EnsemblMetazoa" id="AALFPA23_002436.P2257"/>
    </source>
</evidence>
<dbReference type="PANTHER" id="PTHR47331">
    <property type="entry name" value="PHD-TYPE DOMAIN-CONTAINING PROTEIN"/>
    <property type="match status" value="1"/>
</dbReference>
<dbReference type="InterPro" id="IPR036397">
    <property type="entry name" value="RNaseH_sf"/>
</dbReference>
<dbReference type="InterPro" id="IPR012337">
    <property type="entry name" value="RNaseH-like_sf"/>
</dbReference>
<dbReference type="Proteomes" id="UP000069940">
    <property type="component" value="Unassembled WGS sequence"/>
</dbReference>
<dbReference type="GeneID" id="134291675"/>
<reference evidence="2" key="2">
    <citation type="submission" date="2025-05" db="UniProtKB">
        <authorList>
            <consortium name="EnsemblMetazoa"/>
        </authorList>
    </citation>
    <scope>IDENTIFICATION</scope>
    <source>
        <strain evidence="2">Foshan</strain>
    </source>
</reference>
<dbReference type="PROSITE" id="PS50994">
    <property type="entry name" value="INTEGRASE"/>
    <property type="match status" value="1"/>
</dbReference>
<dbReference type="InterPro" id="IPR001584">
    <property type="entry name" value="Integrase_cat-core"/>
</dbReference>
<dbReference type="EnsemblMetazoa" id="AALFPA23_002436.R2257">
    <property type="protein sequence ID" value="AALFPA23_002436.P2257"/>
    <property type="gene ID" value="AALFPA23_002436"/>
</dbReference>
<accession>A0ABM1XSH3</accession>
<feature type="domain" description="Integrase catalytic" evidence="1">
    <location>
        <begin position="1"/>
        <end position="195"/>
    </location>
</feature>
<dbReference type="PANTHER" id="PTHR47331:SF1">
    <property type="entry name" value="GAG-LIKE PROTEIN"/>
    <property type="match status" value="1"/>
</dbReference>